<comment type="subcellular location">
    <subcellularLocation>
        <location evidence="1">Nucleus</location>
    </subcellularLocation>
</comment>
<dbReference type="GO" id="GO:0003677">
    <property type="term" value="F:DNA binding"/>
    <property type="evidence" value="ECO:0007669"/>
    <property type="project" value="UniProtKB-KW"/>
</dbReference>
<dbReference type="KEGG" id="soe:110786804"/>
<dbReference type="PANTHER" id="PTHR44191">
    <property type="entry name" value="TRANSCRIPTION FACTOR KUA1"/>
    <property type="match status" value="1"/>
</dbReference>
<keyword evidence="4" id="KW-0804">Transcription</keyword>
<dbReference type="InterPro" id="IPR052245">
    <property type="entry name" value="Plant_Stress_Dev_TF"/>
</dbReference>
<dbReference type="Gene3D" id="1.10.10.60">
    <property type="entry name" value="Homeodomain-like"/>
    <property type="match status" value="2"/>
</dbReference>
<evidence type="ECO:0000313" key="10">
    <source>
        <dbReference type="Proteomes" id="UP000813463"/>
    </source>
</evidence>
<evidence type="ECO:0000256" key="1">
    <source>
        <dbReference type="ARBA" id="ARBA00004123"/>
    </source>
</evidence>
<dbReference type="Proteomes" id="UP000813463">
    <property type="component" value="Chromosome 1"/>
</dbReference>
<evidence type="ECO:0000256" key="2">
    <source>
        <dbReference type="ARBA" id="ARBA00023015"/>
    </source>
</evidence>
<dbReference type="NCBIfam" id="TIGR01557">
    <property type="entry name" value="myb_SHAQKYF"/>
    <property type="match status" value="1"/>
</dbReference>
<evidence type="ECO:0000259" key="8">
    <source>
        <dbReference type="PROSITE" id="PS51293"/>
    </source>
</evidence>
<dbReference type="SMART" id="SM00717">
    <property type="entry name" value="SANT"/>
    <property type="match status" value="2"/>
</dbReference>
<evidence type="ECO:0000256" key="4">
    <source>
        <dbReference type="ARBA" id="ARBA00023163"/>
    </source>
</evidence>
<dbReference type="GO" id="GO:0009739">
    <property type="term" value="P:response to gibberellin"/>
    <property type="evidence" value="ECO:0000318"/>
    <property type="project" value="GO_Central"/>
</dbReference>
<evidence type="ECO:0000256" key="3">
    <source>
        <dbReference type="ARBA" id="ARBA00023125"/>
    </source>
</evidence>
<dbReference type="AlphaFoldDB" id="A0A9R0ID05"/>
<proteinExistence type="predicted"/>
<organism evidence="10 11">
    <name type="scientific">Spinacia oleracea</name>
    <name type="common">Spinach</name>
    <dbReference type="NCBI Taxonomy" id="3562"/>
    <lineage>
        <taxon>Eukaryota</taxon>
        <taxon>Viridiplantae</taxon>
        <taxon>Streptophyta</taxon>
        <taxon>Embryophyta</taxon>
        <taxon>Tracheophyta</taxon>
        <taxon>Spermatophyta</taxon>
        <taxon>Magnoliopsida</taxon>
        <taxon>eudicotyledons</taxon>
        <taxon>Gunneridae</taxon>
        <taxon>Pentapetalae</taxon>
        <taxon>Caryophyllales</taxon>
        <taxon>Chenopodiaceae</taxon>
        <taxon>Chenopodioideae</taxon>
        <taxon>Anserineae</taxon>
        <taxon>Spinacia</taxon>
    </lineage>
</organism>
<keyword evidence="2" id="KW-0805">Transcription regulation</keyword>
<dbReference type="Pfam" id="PF00249">
    <property type="entry name" value="Myb_DNA-binding"/>
    <property type="match status" value="2"/>
</dbReference>
<dbReference type="CDD" id="cd00167">
    <property type="entry name" value="SANT"/>
    <property type="match status" value="2"/>
</dbReference>
<dbReference type="SUPFAM" id="SSF46689">
    <property type="entry name" value="Homeodomain-like"/>
    <property type="match status" value="2"/>
</dbReference>
<dbReference type="PROSITE" id="PS50090">
    <property type="entry name" value="MYB_LIKE"/>
    <property type="match status" value="1"/>
</dbReference>
<keyword evidence="5" id="KW-0539">Nucleus</keyword>
<dbReference type="InterPro" id="IPR017930">
    <property type="entry name" value="Myb_dom"/>
</dbReference>
<reference evidence="11" key="2">
    <citation type="submission" date="2025-08" db="UniProtKB">
        <authorList>
            <consortium name="RefSeq"/>
        </authorList>
    </citation>
    <scope>IDENTIFICATION</scope>
    <source>
        <tissue evidence="11">Leaf</tissue>
    </source>
</reference>
<dbReference type="GO" id="GO:0009751">
    <property type="term" value="P:response to salicylic acid"/>
    <property type="evidence" value="ECO:0000318"/>
    <property type="project" value="GO_Central"/>
</dbReference>
<dbReference type="InterPro" id="IPR006447">
    <property type="entry name" value="Myb_dom_plants"/>
</dbReference>
<dbReference type="GeneID" id="110786804"/>
<feature type="compositionally biased region" description="Low complexity" evidence="6">
    <location>
        <begin position="168"/>
        <end position="180"/>
    </location>
</feature>
<reference evidence="10" key="1">
    <citation type="journal article" date="2021" name="Nat. Commun.">
        <title>Genomic analyses provide insights into spinach domestication and the genetic basis of agronomic traits.</title>
        <authorList>
            <person name="Cai X."/>
            <person name="Sun X."/>
            <person name="Xu C."/>
            <person name="Sun H."/>
            <person name="Wang X."/>
            <person name="Ge C."/>
            <person name="Zhang Z."/>
            <person name="Wang Q."/>
            <person name="Fei Z."/>
            <person name="Jiao C."/>
            <person name="Wang Q."/>
        </authorList>
    </citation>
    <scope>NUCLEOTIDE SEQUENCE [LARGE SCALE GENOMIC DNA]</scope>
    <source>
        <strain evidence="10">cv. Varoflay</strain>
    </source>
</reference>
<dbReference type="GO" id="GO:0006355">
    <property type="term" value="P:regulation of DNA-templated transcription"/>
    <property type="evidence" value="ECO:0007669"/>
    <property type="project" value="UniProtKB-ARBA"/>
</dbReference>
<protein>
    <submittedName>
        <fullName evidence="11">Transcription factor SRM1-like</fullName>
    </submittedName>
</protein>
<evidence type="ECO:0000259" key="9">
    <source>
        <dbReference type="PROSITE" id="PS51294"/>
    </source>
</evidence>
<keyword evidence="3" id="KW-0238">DNA-binding</keyword>
<dbReference type="PANTHER" id="PTHR44191:SF21">
    <property type="entry name" value="TRANSCRIPTION FACTOR SRM1"/>
    <property type="match status" value="1"/>
</dbReference>
<evidence type="ECO:0000259" key="7">
    <source>
        <dbReference type="PROSITE" id="PS50090"/>
    </source>
</evidence>
<feature type="region of interest" description="Disordered" evidence="6">
    <location>
        <begin position="162"/>
        <end position="203"/>
    </location>
</feature>
<feature type="domain" description="Myb-like" evidence="7">
    <location>
        <begin position="95"/>
        <end position="140"/>
    </location>
</feature>
<dbReference type="RefSeq" id="XP_021847077.2">
    <property type="nucleotide sequence ID" value="XM_021991385.2"/>
</dbReference>
<feature type="compositionally biased region" description="Basic and acidic residues" evidence="6">
    <location>
        <begin position="181"/>
        <end position="193"/>
    </location>
</feature>
<dbReference type="InterPro" id="IPR009057">
    <property type="entry name" value="Homeodomain-like_sf"/>
</dbReference>
<feature type="domain" description="HTH myb-type" evidence="9">
    <location>
        <begin position="89"/>
        <end position="144"/>
    </location>
</feature>
<dbReference type="PROSITE" id="PS51293">
    <property type="entry name" value="SANT"/>
    <property type="match status" value="1"/>
</dbReference>
<dbReference type="GO" id="GO:0005634">
    <property type="term" value="C:nucleus"/>
    <property type="evidence" value="ECO:0007669"/>
    <property type="project" value="UniProtKB-SubCell"/>
</dbReference>
<keyword evidence="10" id="KW-1185">Reference proteome</keyword>
<evidence type="ECO:0000313" key="11">
    <source>
        <dbReference type="RefSeq" id="XP_021847077.2"/>
    </source>
</evidence>
<feature type="compositionally biased region" description="Basic residues" evidence="6">
    <location>
        <begin position="138"/>
        <end position="154"/>
    </location>
</feature>
<accession>A0A9R0ID05</accession>
<sequence length="244" mass="28010">MANSRSTWTWQQNKAFEVAVAIYSEDHSEEKWGKIASEIPGYKTIEEIKHHYQLLVGDVEAIESGLVPLPPYTAATTAPHFADHKFMWEFRKGQPWSENEHKQFLLGLHKYGKGDWKSISMEFVRTRSASQVASHAQKYFKRQTDKKKKKKDRKRWSIFDITAPVDQGGSQNRGSSSLSSKNDDHTRKGKETEPAVINEVTFEEKDPMIAPAEYVLPQDSWSFEDDPSIDFYAIDECLSQLPPL</sequence>
<dbReference type="InterPro" id="IPR001005">
    <property type="entry name" value="SANT/Myb"/>
</dbReference>
<gene>
    <name evidence="11" type="primary">LOC110786804</name>
</gene>
<evidence type="ECO:0000256" key="5">
    <source>
        <dbReference type="ARBA" id="ARBA00023242"/>
    </source>
</evidence>
<evidence type="ECO:0000256" key="6">
    <source>
        <dbReference type="SAM" id="MobiDB-lite"/>
    </source>
</evidence>
<feature type="domain" description="SANT" evidence="8">
    <location>
        <begin position="96"/>
        <end position="144"/>
    </location>
</feature>
<name>A0A9R0ID05_SPIOL</name>
<dbReference type="PROSITE" id="PS51294">
    <property type="entry name" value="HTH_MYB"/>
    <property type="match status" value="1"/>
</dbReference>
<dbReference type="InterPro" id="IPR017884">
    <property type="entry name" value="SANT_dom"/>
</dbReference>
<feature type="region of interest" description="Disordered" evidence="6">
    <location>
        <begin position="135"/>
        <end position="154"/>
    </location>
</feature>